<evidence type="ECO:0000313" key="2">
    <source>
        <dbReference type="EMBL" id="SPD87043.1"/>
    </source>
</evidence>
<sequence>MMRQAGRPTVAIELTEDERATLQRWARRHSSSQALALRSRIVLAVAEGGANTAIAARLGVNRATVAKWRHRFAADRLEGLVDAPRPGAERTIGDEVIEAVVVETLETAPKDATHWSTRTMAERHGISRQTVSEIWRAFGLKPWRQDEFKVSPDPDLIEKVRDLVGLYLSPPVAAAVYALDEKPQIQALNRSAPILPMLPTTPSKATHDYVRNGTVDLFAALNIATGTVITDLRKSHTAADFIAFLNKIDTEVPAELDVHVILDNLSTHKTPAVHEWLLRHRRFHFHFTPTYGSWMNLVERWFSALTTKKLQRSAHRSVKALAADITAWVENWNQNPTPFTWHKTADQILDRLAGYCRAINK</sequence>
<dbReference type="SUPFAM" id="SSF46689">
    <property type="entry name" value="Homeodomain-like"/>
    <property type="match status" value="1"/>
</dbReference>
<gene>
    <name evidence="2" type="ORF">MPLG2_2013</name>
    <name evidence="3" type="ORF">MPLG2_2018</name>
    <name evidence="4" type="ORF">MPLG2_2743</name>
</gene>
<dbReference type="KEGG" id="mgg:MPLG2_2013"/>
<dbReference type="GO" id="GO:0003676">
    <property type="term" value="F:nucleic acid binding"/>
    <property type="evidence" value="ECO:0007669"/>
    <property type="project" value="InterPro"/>
</dbReference>
<dbReference type="Gene3D" id="3.30.420.10">
    <property type="entry name" value="Ribonuclease H-like superfamily/Ribonuclease H"/>
    <property type="match status" value="1"/>
</dbReference>
<dbReference type="Pfam" id="PF13565">
    <property type="entry name" value="HTH_32"/>
    <property type="match status" value="1"/>
</dbReference>
<name>A0A2N9JHH1_9ACTN</name>
<keyword evidence="5" id="KW-1185">Reference proteome</keyword>
<feature type="domain" description="Tc1-like transposase DDE" evidence="1">
    <location>
        <begin position="206"/>
        <end position="321"/>
    </location>
</feature>
<dbReference type="InterPro" id="IPR012337">
    <property type="entry name" value="RNaseH-like_sf"/>
</dbReference>
<dbReference type="InterPro" id="IPR047655">
    <property type="entry name" value="Transpos_IS630-like"/>
</dbReference>
<protein>
    <submittedName>
        <fullName evidence="2">Integrase catalytic region</fullName>
    </submittedName>
</protein>
<dbReference type="EMBL" id="LT985188">
    <property type="protein sequence ID" value="SPD87773.1"/>
    <property type="molecule type" value="Genomic_DNA"/>
</dbReference>
<dbReference type="KEGG" id="mgg:MPLG2_2743"/>
<dbReference type="InterPro" id="IPR052702">
    <property type="entry name" value="MscS-like_channel"/>
</dbReference>
<dbReference type="InterPro" id="IPR038717">
    <property type="entry name" value="Tc1-like_DDE_dom"/>
</dbReference>
<dbReference type="InterPro" id="IPR009057">
    <property type="entry name" value="Homeodomain-like_sf"/>
</dbReference>
<reference evidence="2 5" key="1">
    <citation type="submission" date="2018-02" db="EMBL/GenBank/DDBJ databases">
        <authorList>
            <person name="Cohen D.B."/>
            <person name="Kent A.D."/>
        </authorList>
    </citation>
    <scope>NUCLEOTIDE SEQUENCE [LARGE SCALE GENOMIC DNA]</scope>
    <source>
        <strain evidence="2">1</strain>
    </source>
</reference>
<organism evidence="2 5">
    <name type="scientific">Micropruina glycogenica</name>
    <dbReference type="NCBI Taxonomy" id="75385"/>
    <lineage>
        <taxon>Bacteria</taxon>
        <taxon>Bacillati</taxon>
        <taxon>Actinomycetota</taxon>
        <taxon>Actinomycetes</taxon>
        <taxon>Propionibacteriales</taxon>
        <taxon>Nocardioidaceae</taxon>
        <taxon>Micropruina</taxon>
    </lineage>
</organism>
<dbReference type="Proteomes" id="UP000238164">
    <property type="component" value="Chromosome 1"/>
</dbReference>
<proteinExistence type="predicted"/>
<evidence type="ECO:0000313" key="4">
    <source>
        <dbReference type="EMBL" id="SPD87773.1"/>
    </source>
</evidence>
<dbReference type="EMBL" id="LT985188">
    <property type="protein sequence ID" value="SPD87048.1"/>
    <property type="molecule type" value="Genomic_DNA"/>
</dbReference>
<dbReference type="InterPro" id="IPR036397">
    <property type="entry name" value="RNaseH_sf"/>
</dbReference>
<dbReference type="Pfam" id="PF13358">
    <property type="entry name" value="DDE_3"/>
    <property type="match status" value="1"/>
</dbReference>
<dbReference type="EMBL" id="LT985188">
    <property type="protein sequence ID" value="SPD87043.1"/>
    <property type="molecule type" value="Genomic_DNA"/>
</dbReference>
<dbReference type="PANTHER" id="PTHR30347">
    <property type="entry name" value="POTASSIUM CHANNEL RELATED"/>
    <property type="match status" value="1"/>
</dbReference>
<dbReference type="NCBIfam" id="NF033545">
    <property type="entry name" value="transpos_IS630"/>
    <property type="match status" value="1"/>
</dbReference>
<accession>A0A2N9JHH1</accession>
<evidence type="ECO:0000313" key="5">
    <source>
        <dbReference type="Proteomes" id="UP000238164"/>
    </source>
</evidence>
<dbReference type="KEGG" id="mgg:MPLG2_2018"/>
<dbReference type="AlphaFoldDB" id="A0A2N9JHH1"/>
<evidence type="ECO:0000313" key="3">
    <source>
        <dbReference type="EMBL" id="SPD87048.1"/>
    </source>
</evidence>
<dbReference type="SUPFAM" id="SSF53098">
    <property type="entry name" value="Ribonuclease H-like"/>
    <property type="match status" value="1"/>
</dbReference>
<evidence type="ECO:0000259" key="1">
    <source>
        <dbReference type="Pfam" id="PF13358"/>
    </source>
</evidence>
<dbReference type="PANTHER" id="PTHR30347:SF1">
    <property type="entry name" value="MECHANOSENSITIVE CHANNEL MSCK"/>
    <property type="match status" value="1"/>
</dbReference>